<reference evidence="1 2" key="1">
    <citation type="submission" date="2017-06" db="EMBL/GenBank/DDBJ databases">
        <authorList>
            <person name="Kim H.J."/>
            <person name="Triplett B.A."/>
        </authorList>
    </citation>
    <scope>NUCLEOTIDE SEQUENCE [LARGE SCALE GENOMIC DNA]</scope>
    <source>
        <strain evidence="1 2">SCA</strain>
    </source>
</reference>
<dbReference type="PANTHER" id="PTHR42827">
    <property type="entry name" value="IRON-SULFUR CLUSTER-BINDING PROTEIN-RELATED"/>
    <property type="match status" value="1"/>
</dbReference>
<dbReference type="PANTHER" id="PTHR42827:SF1">
    <property type="entry name" value="IRON-SULFUR CLUSTER-BINDING PROTEIN"/>
    <property type="match status" value="1"/>
</dbReference>
<dbReference type="Proteomes" id="UP000198304">
    <property type="component" value="Unassembled WGS sequence"/>
</dbReference>
<name>A0A239BT74_9FIRM</name>
<sequence length="260" mass="29526">MKEKIEKYIKEFVKKYPEVKGTETRWKEPLIAYADAKNPMFLELKKIVVPTHGIPTDFLQDAKTVITYFLPFEGEVVKSNIKGKESSRTWGMAYIETNRLILDLNTYLHEKIQELGYQSTIIPATHNFDVETLISEWSHRHVAYIAGLGKFGLNNMFITEKGCCGRVGSIVTNIKIEATEVKEEEYCLYKTKAICKKCVEGCINGALTVDGYDRHKCYEMCLHNDEYLGDIGVTDVCGKCMVGVPCSFRNPTNPPKISNN</sequence>
<keyword evidence="2" id="KW-1185">Reference proteome</keyword>
<accession>A0A239BT74</accession>
<dbReference type="OrthoDB" id="9784571at2"/>
<evidence type="ECO:0000313" key="2">
    <source>
        <dbReference type="Proteomes" id="UP000198304"/>
    </source>
</evidence>
<protein>
    <submittedName>
        <fullName evidence="1">Epoxyqueuosine reductase QueG (Queuosine biosynthesis)</fullName>
    </submittedName>
</protein>
<dbReference type="AlphaFoldDB" id="A0A239BT74"/>
<dbReference type="RefSeq" id="WP_089281912.1">
    <property type="nucleotide sequence ID" value="NZ_FZOJ01000004.1"/>
</dbReference>
<gene>
    <name evidence="1" type="ORF">SAMN05446037_1004130</name>
</gene>
<evidence type="ECO:0000313" key="1">
    <source>
        <dbReference type="EMBL" id="SNS11225.1"/>
    </source>
</evidence>
<proteinExistence type="predicted"/>
<dbReference type="EMBL" id="FZOJ01000004">
    <property type="protein sequence ID" value="SNS11225.1"/>
    <property type="molecule type" value="Genomic_DNA"/>
</dbReference>
<organism evidence="1 2">
    <name type="scientific">Anaerovirgula multivorans</name>
    <dbReference type="NCBI Taxonomy" id="312168"/>
    <lineage>
        <taxon>Bacteria</taxon>
        <taxon>Bacillati</taxon>
        <taxon>Bacillota</taxon>
        <taxon>Clostridia</taxon>
        <taxon>Peptostreptococcales</taxon>
        <taxon>Natronincolaceae</taxon>
        <taxon>Anaerovirgula</taxon>
    </lineage>
</organism>